<dbReference type="PANTHER" id="PTHR38123:SF1">
    <property type="entry name" value="HYDROPHOBIC SURFACE BINDING PROTEIN"/>
    <property type="match status" value="1"/>
</dbReference>
<dbReference type="GO" id="GO:0005576">
    <property type="term" value="C:extracellular region"/>
    <property type="evidence" value="ECO:0007669"/>
    <property type="project" value="TreeGrafter"/>
</dbReference>
<proteinExistence type="predicted"/>
<dbReference type="EMBL" id="KZ824468">
    <property type="protein sequence ID" value="RAK96978.1"/>
    <property type="molecule type" value="Genomic_DNA"/>
</dbReference>
<organism evidence="1 2">
    <name type="scientific">Aspergillus ibericus CBS 121593</name>
    <dbReference type="NCBI Taxonomy" id="1448316"/>
    <lineage>
        <taxon>Eukaryota</taxon>
        <taxon>Fungi</taxon>
        <taxon>Dikarya</taxon>
        <taxon>Ascomycota</taxon>
        <taxon>Pezizomycotina</taxon>
        <taxon>Eurotiomycetes</taxon>
        <taxon>Eurotiomycetidae</taxon>
        <taxon>Eurotiales</taxon>
        <taxon>Aspergillaceae</taxon>
        <taxon>Aspergillus</taxon>
        <taxon>Aspergillus subgen. Circumdati</taxon>
    </lineage>
</organism>
<keyword evidence="2" id="KW-1185">Reference proteome</keyword>
<name>A0A395GPV8_9EURO</name>
<dbReference type="OrthoDB" id="4492297at2759"/>
<dbReference type="PANTHER" id="PTHR38123">
    <property type="entry name" value="CELL WALL SERINE-THREONINE-RICH GALACTOMANNOPROTEIN MP1 (AFU_ORTHOLOGUE AFUA_4G03240)"/>
    <property type="match status" value="1"/>
</dbReference>
<dbReference type="Pfam" id="PF12296">
    <property type="entry name" value="HsbA"/>
    <property type="match status" value="1"/>
</dbReference>
<reference evidence="1 2" key="1">
    <citation type="submission" date="2018-02" db="EMBL/GenBank/DDBJ databases">
        <title>The genomes of Aspergillus section Nigri reveals drivers in fungal speciation.</title>
        <authorList>
            <consortium name="DOE Joint Genome Institute"/>
            <person name="Vesth T.C."/>
            <person name="Nybo J."/>
            <person name="Theobald S."/>
            <person name="Brandl J."/>
            <person name="Frisvad J.C."/>
            <person name="Nielsen K.F."/>
            <person name="Lyhne E.K."/>
            <person name="Kogle M.E."/>
            <person name="Kuo A."/>
            <person name="Riley R."/>
            <person name="Clum A."/>
            <person name="Nolan M."/>
            <person name="Lipzen A."/>
            <person name="Salamov A."/>
            <person name="Henrissat B."/>
            <person name="Wiebenga A."/>
            <person name="De vries R.P."/>
            <person name="Grigoriev I.V."/>
            <person name="Mortensen U.H."/>
            <person name="Andersen M.R."/>
            <person name="Baker S.E."/>
        </authorList>
    </citation>
    <scope>NUCLEOTIDE SEQUENCE [LARGE SCALE GENOMIC DNA]</scope>
    <source>
        <strain evidence="1 2">CBS 121593</strain>
    </source>
</reference>
<sequence length="203" mass="22182">MPPLTTYLTLIALTALTSTTWIPLPFLSLITTSTLTTAYPTTTSPSTSLDAILTSITTLATDYTTLNTAINHFNGTQTQYFQILACELTVETSIQHVIAVTTTSTPLDTHQSQQVLEALKLPYPGFMRDVLGDVADKAECFAEVGRTEDVIAVLRTLKELSDELVEAVQGKVVERVAEEVGSGKVWVDGLFEETIRWMSMSMS</sequence>
<dbReference type="RefSeq" id="XP_025571306.1">
    <property type="nucleotide sequence ID" value="XM_025723435.1"/>
</dbReference>
<dbReference type="STRING" id="1448316.A0A395GPV8"/>
<dbReference type="InterPro" id="IPR021054">
    <property type="entry name" value="Cell_wall_mannoprotein_1"/>
</dbReference>
<dbReference type="GeneID" id="37228300"/>
<gene>
    <name evidence="1" type="ORF">BO80DRAFT_483438</name>
</gene>
<protein>
    <recommendedName>
        <fullName evidence="3">Cell wall protein</fullName>
    </recommendedName>
</protein>
<evidence type="ECO:0008006" key="3">
    <source>
        <dbReference type="Google" id="ProtNLM"/>
    </source>
</evidence>
<dbReference type="AlphaFoldDB" id="A0A395GPV8"/>
<dbReference type="Proteomes" id="UP000249402">
    <property type="component" value="Unassembled WGS sequence"/>
</dbReference>
<evidence type="ECO:0000313" key="1">
    <source>
        <dbReference type="EMBL" id="RAK96978.1"/>
    </source>
</evidence>
<accession>A0A395GPV8</accession>
<evidence type="ECO:0000313" key="2">
    <source>
        <dbReference type="Proteomes" id="UP000249402"/>
    </source>
</evidence>
<dbReference type="VEuPathDB" id="FungiDB:BO80DRAFT_483438"/>